<dbReference type="GO" id="GO:0005096">
    <property type="term" value="F:GTPase activator activity"/>
    <property type="evidence" value="ECO:0007669"/>
    <property type="project" value="UniProtKB-KW"/>
</dbReference>
<keyword evidence="3" id="KW-0677">Repeat</keyword>
<name>A0A7S4MYZ4_GUITH</name>
<dbReference type="Pfam" id="PF13516">
    <property type="entry name" value="LRR_6"/>
    <property type="match status" value="6"/>
</dbReference>
<feature type="region of interest" description="Disordered" evidence="4">
    <location>
        <begin position="1"/>
        <end position="131"/>
    </location>
</feature>
<keyword evidence="1" id="KW-0343">GTPase activation</keyword>
<feature type="compositionally biased region" description="Low complexity" evidence="4">
    <location>
        <begin position="87"/>
        <end position="106"/>
    </location>
</feature>
<organism evidence="5">
    <name type="scientific">Guillardia theta</name>
    <name type="common">Cryptophyte</name>
    <name type="synonym">Cryptomonas phi</name>
    <dbReference type="NCBI Taxonomy" id="55529"/>
    <lineage>
        <taxon>Eukaryota</taxon>
        <taxon>Cryptophyceae</taxon>
        <taxon>Pyrenomonadales</taxon>
        <taxon>Geminigeraceae</taxon>
        <taxon>Guillardia</taxon>
    </lineage>
</organism>
<dbReference type="PROSITE" id="PS51450">
    <property type="entry name" value="LRR"/>
    <property type="match status" value="1"/>
</dbReference>
<feature type="compositionally biased region" description="Polar residues" evidence="4">
    <location>
        <begin position="1"/>
        <end position="13"/>
    </location>
</feature>
<evidence type="ECO:0000256" key="1">
    <source>
        <dbReference type="ARBA" id="ARBA00022468"/>
    </source>
</evidence>
<dbReference type="EMBL" id="HBKN01004306">
    <property type="protein sequence ID" value="CAE2255079.1"/>
    <property type="molecule type" value="Transcribed_RNA"/>
</dbReference>
<accession>A0A7S4MYZ4</accession>
<dbReference type="GO" id="GO:0005829">
    <property type="term" value="C:cytosol"/>
    <property type="evidence" value="ECO:0007669"/>
    <property type="project" value="TreeGrafter"/>
</dbReference>
<dbReference type="SUPFAM" id="SSF52047">
    <property type="entry name" value="RNI-like"/>
    <property type="match status" value="1"/>
</dbReference>
<evidence type="ECO:0000313" key="5">
    <source>
        <dbReference type="EMBL" id="CAE2255079.1"/>
    </source>
</evidence>
<proteinExistence type="predicted"/>
<sequence length="540" mass="59272">MQDLQQESGSRDFSSFHDHGRTEGLRTEAQEESSSSRQLDGAMSVQAHSSSSSPPTEAGQAAREANGERTSDVGSSSQDNAPSPPVNHFSSNAGNSSHSHNFGSQSKRPRANAHEADNERSERNGSKHLQKRSLSEAIAIWNRGQRSSRPAQSNGNIESWLLYLPDVLLHRIYLSAPEMVSTHTAVCKRFREDLCKAHLVHLKLRSFSSEKGQADSLKRFDGEVSVYVKDSLGRFQVCRGLLELLKGGWPNLTGLNLESNRIQLDNLTQLTDLLHGCPNLKSLEIGDNKLGVDGIRSLVSPQDLYTNLTTLDVKENELRVQGSLLLSARLQTCTRLTHLDVSDNQLGLQGIRHLTRALEPGHLSRLATLNLSRNQLDFESIEVLARGLQHNSSLTSLSLGNNKEFGPVGARMLGPVLKANTLLTHLDLQHTALYPEGLTALAEPLESCPKLITLNLYLNTLGEKGAVMVGIALARCTDLRRLDLGLNNLAATGGMAVMQWLPNFTSLRHLNLAFNDIPGAVTKKIRSIAHSRCECVFYKI</sequence>
<dbReference type="GO" id="GO:0048471">
    <property type="term" value="C:perinuclear region of cytoplasm"/>
    <property type="evidence" value="ECO:0007669"/>
    <property type="project" value="TreeGrafter"/>
</dbReference>
<dbReference type="GO" id="GO:0006913">
    <property type="term" value="P:nucleocytoplasmic transport"/>
    <property type="evidence" value="ECO:0007669"/>
    <property type="project" value="TreeGrafter"/>
</dbReference>
<dbReference type="AlphaFoldDB" id="A0A7S4MYZ4"/>
<protein>
    <recommendedName>
        <fullName evidence="6">F-box domain-containing protein</fullName>
    </recommendedName>
</protein>
<feature type="compositionally biased region" description="Basic and acidic residues" evidence="4">
    <location>
        <begin position="112"/>
        <end position="125"/>
    </location>
</feature>
<dbReference type="GO" id="GO:0031267">
    <property type="term" value="F:small GTPase binding"/>
    <property type="evidence" value="ECO:0007669"/>
    <property type="project" value="TreeGrafter"/>
</dbReference>
<dbReference type="InterPro" id="IPR032675">
    <property type="entry name" value="LRR_dom_sf"/>
</dbReference>
<evidence type="ECO:0008006" key="6">
    <source>
        <dbReference type="Google" id="ProtNLM"/>
    </source>
</evidence>
<dbReference type="InterPro" id="IPR001611">
    <property type="entry name" value="Leu-rich_rpt"/>
</dbReference>
<evidence type="ECO:0000256" key="2">
    <source>
        <dbReference type="ARBA" id="ARBA00022614"/>
    </source>
</evidence>
<evidence type="ECO:0000256" key="4">
    <source>
        <dbReference type="SAM" id="MobiDB-lite"/>
    </source>
</evidence>
<keyword evidence="2" id="KW-0433">Leucine-rich repeat</keyword>
<feature type="compositionally biased region" description="Polar residues" evidence="4">
    <location>
        <begin position="72"/>
        <end position="81"/>
    </location>
</feature>
<dbReference type="PANTHER" id="PTHR24113:SF12">
    <property type="entry name" value="RAN GTPASE-ACTIVATING PROTEIN 1"/>
    <property type="match status" value="1"/>
</dbReference>
<dbReference type="Gene3D" id="3.80.10.10">
    <property type="entry name" value="Ribonuclease Inhibitor"/>
    <property type="match status" value="1"/>
</dbReference>
<feature type="compositionally biased region" description="Basic and acidic residues" evidence="4">
    <location>
        <begin position="14"/>
        <end position="29"/>
    </location>
</feature>
<dbReference type="PANTHER" id="PTHR24113">
    <property type="entry name" value="RAN GTPASE-ACTIVATING PROTEIN 1"/>
    <property type="match status" value="1"/>
</dbReference>
<gene>
    <name evidence="5" type="ORF">GTHE00462_LOCUS3601</name>
</gene>
<dbReference type="SMART" id="SM00368">
    <property type="entry name" value="LRR_RI"/>
    <property type="match status" value="8"/>
</dbReference>
<dbReference type="GO" id="GO:0005634">
    <property type="term" value="C:nucleus"/>
    <property type="evidence" value="ECO:0007669"/>
    <property type="project" value="TreeGrafter"/>
</dbReference>
<reference evidence="5" key="1">
    <citation type="submission" date="2021-01" db="EMBL/GenBank/DDBJ databases">
        <authorList>
            <person name="Corre E."/>
            <person name="Pelletier E."/>
            <person name="Niang G."/>
            <person name="Scheremetjew M."/>
            <person name="Finn R."/>
            <person name="Kale V."/>
            <person name="Holt S."/>
            <person name="Cochrane G."/>
            <person name="Meng A."/>
            <person name="Brown T."/>
            <person name="Cohen L."/>
        </authorList>
    </citation>
    <scope>NUCLEOTIDE SEQUENCE</scope>
    <source>
        <strain evidence="5">CCMP 2712</strain>
    </source>
</reference>
<evidence type="ECO:0000256" key="3">
    <source>
        <dbReference type="ARBA" id="ARBA00022737"/>
    </source>
</evidence>
<dbReference type="InterPro" id="IPR027038">
    <property type="entry name" value="RanGap"/>
</dbReference>